<dbReference type="PANTHER" id="PTHR11566:SF231">
    <property type="entry name" value="INTERFERON-INDUCED GTP-BINDING PROTEIN MX"/>
    <property type="match status" value="1"/>
</dbReference>
<dbReference type="GO" id="GO:0098793">
    <property type="term" value="C:presynapse"/>
    <property type="evidence" value="ECO:0007669"/>
    <property type="project" value="GOC"/>
</dbReference>
<feature type="domain" description="Dynamin-type G" evidence="10">
    <location>
        <begin position="700"/>
        <end position="973"/>
    </location>
</feature>
<keyword evidence="2" id="KW-0963">Cytoplasm</keyword>
<keyword evidence="4 7" id="KW-0547">Nucleotide-binding</keyword>
<comment type="subcellular location">
    <subcellularLocation>
        <location evidence="1">Cytoplasm</location>
    </subcellularLocation>
</comment>
<dbReference type="PRINTS" id="PR00195">
    <property type="entry name" value="DYNAMIN"/>
</dbReference>
<dbReference type="GO" id="GO:0005874">
    <property type="term" value="C:microtubule"/>
    <property type="evidence" value="ECO:0007669"/>
    <property type="project" value="TreeGrafter"/>
</dbReference>
<feature type="non-terminal residue" evidence="11">
    <location>
        <position position="1"/>
    </location>
</feature>
<evidence type="ECO:0000313" key="12">
    <source>
        <dbReference type="Proteomes" id="UP000031443"/>
    </source>
</evidence>
<dbReference type="GO" id="GO:0005886">
    <property type="term" value="C:plasma membrane"/>
    <property type="evidence" value="ECO:0007669"/>
    <property type="project" value="TreeGrafter"/>
</dbReference>
<evidence type="ECO:0000256" key="3">
    <source>
        <dbReference type="ARBA" id="ARBA00022734"/>
    </source>
</evidence>
<dbReference type="GO" id="GO:0005525">
    <property type="term" value="F:GTP binding"/>
    <property type="evidence" value="ECO:0007669"/>
    <property type="project" value="UniProtKB-KW"/>
</dbReference>
<dbReference type="GO" id="GO:0005737">
    <property type="term" value="C:cytoplasm"/>
    <property type="evidence" value="ECO:0007669"/>
    <property type="project" value="UniProtKB-SubCell"/>
</dbReference>
<dbReference type="PANTHER" id="PTHR11566">
    <property type="entry name" value="DYNAMIN"/>
    <property type="match status" value="1"/>
</dbReference>
<reference evidence="12" key="1">
    <citation type="journal article" date="2013" name="Nat. Genet.">
        <title>The draft genomes of soft-shell turtle and green sea turtle yield insights into the development and evolution of the turtle-specific body plan.</title>
        <authorList>
            <person name="Wang Z."/>
            <person name="Pascual-Anaya J."/>
            <person name="Zadissa A."/>
            <person name="Li W."/>
            <person name="Niimura Y."/>
            <person name="Huang Z."/>
            <person name="Li C."/>
            <person name="White S."/>
            <person name="Xiong Z."/>
            <person name="Fang D."/>
            <person name="Wang B."/>
            <person name="Ming Y."/>
            <person name="Chen Y."/>
            <person name="Zheng Y."/>
            <person name="Kuraku S."/>
            <person name="Pignatelli M."/>
            <person name="Herrero J."/>
            <person name="Beal K."/>
            <person name="Nozawa M."/>
            <person name="Li Q."/>
            <person name="Wang J."/>
            <person name="Zhang H."/>
            <person name="Yu L."/>
            <person name="Shigenobu S."/>
            <person name="Wang J."/>
            <person name="Liu J."/>
            <person name="Flicek P."/>
            <person name="Searle S."/>
            <person name="Wang J."/>
            <person name="Kuratani S."/>
            <person name="Yin Y."/>
            <person name="Aken B."/>
            <person name="Zhang G."/>
            <person name="Irie N."/>
        </authorList>
    </citation>
    <scope>NUCLEOTIDE SEQUENCE [LARGE SCALE GENOMIC DNA]</scope>
</reference>
<dbReference type="GO" id="GO:0016185">
    <property type="term" value="P:synaptic vesicle budding from presynaptic endocytic zone membrane"/>
    <property type="evidence" value="ECO:0007669"/>
    <property type="project" value="TreeGrafter"/>
</dbReference>
<dbReference type="InterPro" id="IPR027417">
    <property type="entry name" value="P-loop_NTPase"/>
</dbReference>
<evidence type="ECO:0000256" key="4">
    <source>
        <dbReference type="ARBA" id="ARBA00022741"/>
    </source>
</evidence>
<keyword evidence="3 6" id="KW-0430">Lectin</keyword>
<dbReference type="InterPro" id="IPR000375">
    <property type="entry name" value="Dynamin_stalk"/>
</dbReference>
<feature type="domain" description="GED" evidence="9">
    <location>
        <begin position="1239"/>
        <end position="1328"/>
    </location>
</feature>
<feature type="chain" id="PRO_5004079947" evidence="8">
    <location>
        <begin position="23"/>
        <end position="1328"/>
    </location>
</feature>
<dbReference type="Gene3D" id="3.40.50.300">
    <property type="entry name" value="P-loop containing nucleotide triphosphate hydrolases"/>
    <property type="match status" value="2"/>
</dbReference>
<evidence type="ECO:0000256" key="1">
    <source>
        <dbReference type="ARBA" id="ARBA00004496"/>
    </source>
</evidence>
<dbReference type="GO" id="GO:0008017">
    <property type="term" value="F:microtubule binding"/>
    <property type="evidence" value="ECO:0007669"/>
    <property type="project" value="TreeGrafter"/>
</dbReference>
<dbReference type="CDD" id="cd08771">
    <property type="entry name" value="DLP_1"/>
    <property type="match status" value="2"/>
</dbReference>
<keyword evidence="5 7" id="KW-0342">GTP-binding</keyword>
<dbReference type="Pfam" id="PF01031">
    <property type="entry name" value="Dynamin_M"/>
    <property type="match status" value="3"/>
</dbReference>
<dbReference type="InterPro" id="IPR001401">
    <property type="entry name" value="Dynamin_GTPase"/>
</dbReference>
<dbReference type="GO" id="GO:0051607">
    <property type="term" value="P:defense response to virus"/>
    <property type="evidence" value="ECO:0007669"/>
    <property type="project" value="TreeGrafter"/>
</dbReference>
<dbReference type="Pfam" id="PF15711">
    <property type="entry name" value="ILEI"/>
    <property type="match status" value="1"/>
</dbReference>
<gene>
    <name evidence="11" type="ORF">UY3_11378</name>
</gene>
<evidence type="ECO:0000259" key="9">
    <source>
        <dbReference type="PROSITE" id="PS51388"/>
    </source>
</evidence>
<accession>M7B2Y4</accession>
<dbReference type="PROSITE" id="PS51718">
    <property type="entry name" value="G_DYNAMIN_2"/>
    <property type="match status" value="2"/>
</dbReference>
<comment type="similarity">
    <text evidence="7">Belongs to the TRAFAC class dynamin-like GTPase superfamily. Dynamin/Fzo/YdjA family.</text>
</comment>
<evidence type="ECO:0000256" key="5">
    <source>
        <dbReference type="ARBA" id="ARBA00023134"/>
    </source>
</evidence>
<dbReference type="GO" id="GO:0003924">
    <property type="term" value="F:GTPase activity"/>
    <property type="evidence" value="ECO:0007669"/>
    <property type="project" value="InterPro"/>
</dbReference>
<dbReference type="InterPro" id="IPR019762">
    <property type="entry name" value="Dynamin_GTPase_CS"/>
</dbReference>
<proteinExistence type="inferred from homology"/>
<dbReference type="Pfam" id="PF00350">
    <property type="entry name" value="Dynamin_N"/>
    <property type="match status" value="2"/>
</dbReference>
<protein>
    <submittedName>
        <fullName evidence="11">Interferon-induced GTP-binding protein Mx1</fullName>
    </submittedName>
</protein>
<dbReference type="PROSITE" id="PS51388">
    <property type="entry name" value="GED"/>
    <property type="match status" value="1"/>
</dbReference>
<organism evidence="11 12">
    <name type="scientific">Chelonia mydas</name>
    <name type="common">Green sea-turtle</name>
    <name type="synonym">Chelonia agassizi</name>
    <dbReference type="NCBI Taxonomy" id="8469"/>
    <lineage>
        <taxon>Eukaryota</taxon>
        <taxon>Metazoa</taxon>
        <taxon>Chordata</taxon>
        <taxon>Craniata</taxon>
        <taxon>Vertebrata</taxon>
        <taxon>Euteleostomi</taxon>
        <taxon>Archelosauria</taxon>
        <taxon>Testudinata</taxon>
        <taxon>Testudines</taxon>
        <taxon>Cryptodira</taxon>
        <taxon>Durocryptodira</taxon>
        <taxon>Americhelydia</taxon>
        <taxon>Chelonioidea</taxon>
        <taxon>Cheloniidae</taxon>
        <taxon>Chelonia</taxon>
    </lineage>
</organism>
<dbReference type="GO" id="GO:0030246">
    <property type="term" value="F:carbohydrate binding"/>
    <property type="evidence" value="ECO:0007669"/>
    <property type="project" value="UniProtKB-UniRule"/>
</dbReference>
<evidence type="ECO:0000256" key="2">
    <source>
        <dbReference type="ARBA" id="ARBA00022490"/>
    </source>
</evidence>
<feature type="signal peptide" evidence="8">
    <location>
        <begin position="1"/>
        <end position="22"/>
    </location>
</feature>
<dbReference type="Pfam" id="PF02212">
    <property type="entry name" value="GED"/>
    <property type="match status" value="1"/>
</dbReference>
<dbReference type="FunFam" id="1.20.120.1240:FF:000007">
    <property type="entry name" value="Interferon-induced GTP-binding protein Mx1"/>
    <property type="match status" value="1"/>
</dbReference>
<dbReference type="Gene3D" id="1.20.120.1240">
    <property type="entry name" value="Dynamin, middle domain"/>
    <property type="match status" value="2"/>
</dbReference>
<dbReference type="InterPro" id="IPR003130">
    <property type="entry name" value="GED"/>
</dbReference>
<evidence type="ECO:0000256" key="7">
    <source>
        <dbReference type="RuleBase" id="RU003932"/>
    </source>
</evidence>
<dbReference type="SUPFAM" id="SSF52540">
    <property type="entry name" value="P-loop containing nucleoside triphosphate hydrolases"/>
    <property type="match status" value="2"/>
</dbReference>
<sequence>LAKLSGLMLASMCAWYLGYLFADIIPEDSMSSAIESIQRIGEKPVLKAPPPKRQKCDHWSPCSPGSYAYRLLSGGGKEKLAKICFEDELLISEQKGNVGRGINIAIVNYKTGKVISTEFFDMWEGDFSGPMTTFIKNAPQGSLLLMVTHDDGSSRLKDGAKKAIAELGSKEIWNMKFRSSWAFIAAKGFNLPDNIQKEKKAEHSLCSQYEEKVRPCIDLIDSLRALGVEKDLALPAIAVIGDQSSGKSSVLEALSGVALPRGSGIVTRCPLELKLKKVHYTQEWKGKITYLEIKQELNGPSEVEKEIRKAQDAMAGEGVGISQELISLEISSPNVPDLTLIDLPGIARVAVGNQPKDIGNQIINLIKMYICKQQTINLVVVPSNVDIATTEALRMAKEVDPKGERTLGILTKPDLVDRGTESDVVDIVRNLSVPLRKGYMIVKCRGQQDIHDNLTLASAIQKEREFFEEHEYFSILLEERKATIPLLAERLTQELIEHINKSLPTLENQIKNKLRVANNKLQKYGKGVPESVEEQMLFLVDKLKLFNQDIMNSVQGEEIVTDKTKQRLFTKVRKFFNEWEAHVNNSTLKVKEIMKEEVWGFENHYRGRELPGFVNYRTFEAIVKQQIVLLKSPAIMILKTVTELVRETFTEIAMQHFENFFYLFRAAKNAEHTLYNQYEEKIRPCIDLIDSLRALGVEKDLALPAIAVIGDQSSGKSSVLEALSGVALPRGSGIVTRCPLVLKLKKLAPQQEWKGKISYWDIDEELHHPSVVEKEIRKAQDAIAGEGVGISQELISLEISSPNVPDLTLIDLPGIARVAVGNQPQDIGEQIKKLIKKFIAKQETINLVVVPSNVDIATTEALKMAQEVDPDGERTLGILTKPDLVDRGTESSVVDIVRNHVIHLKKGYMIVKCRGQQDIHDKLTLASAIQKETEFFQQHEHFRVLLDENKATIPFLAEKLTSELVEHINKSLPVLEEQINIQLHKTTEELLKYGKGTPKAEGEKLVFLIDKAVLRSLQLPAVAAAFPCGVQLKLQQLLCKEKIKLFNQDIMSSVAGEEKLLENEIRLFTKIRTEFQKWGKILDDSALTDRKTIQHEVWRFEEQYRGRELPGFTSYKTFEAIIRQRIMALEKPAIEMLKKVTEIVRKAFTEVAKDHFEDFQNLNRAAKGRIEDISKKQSEEAETIIKIHFKMEQLVYCQDNVYRQDLKVIEKETPKEAAHSLNLVSLSFSSGTVQNHPAIQDMTYHLEAYFSSAGKRLSNQIPLIIQFYILQDFGDKLQNSILQLLQEKEKLNFFLQERKDAADQRHFLSGRIDRLTQAHLRLIKFSVL</sequence>
<dbReference type="GO" id="GO:0005634">
    <property type="term" value="C:nucleus"/>
    <property type="evidence" value="ECO:0007669"/>
    <property type="project" value="TreeGrafter"/>
</dbReference>
<dbReference type="Proteomes" id="UP000031443">
    <property type="component" value="Unassembled WGS sequence"/>
</dbReference>
<dbReference type="STRING" id="8469.M7B2Y4"/>
<evidence type="ECO:0000313" key="11">
    <source>
        <dbReference type="EMBL" id="EMP31449.1"/>
    </source>
</evidence>
<evidence type="ECO:0000256" key="6">
    <source>
        <dbReference type="PROSITE-ProRule" id="PRU01375"/>
    </source>
</evidence>
<dbReference type="InterPro" id="IPR039477">
    <property type="entry name" value="ILEI/PANDER_dom"/>
</dbReference>
<name>M7B2Y4_CHEMY</name>
<dbReference type="eggNOG" id="KOG0446">
    <property type="taxonomic scope" value="Eukaryota"/>
</dbReference>
<dbReference type="InterPro" id="IPR045063">
    <property type="entry name" value="Dynamin_N"/>
</dbReference>
<keyword evidence="12" id="KW-1185">Reference proteome</keyword>
<dbReference type="SMART" id="SM00302">
    <property type="entry name" value="GED"/>
    <property type="match status" value="1"/>
</dbReference>
<dbReference type="InterPro" id="IPR030381">
    <property type="entry name" value="G_DYNAMIN_dom"/>
</dbReference>
<dbReference type="PROSITE" id="PS00410">
    <property type="entry name" value="G_DYNAMIN_1"/>
    <property type="match status" value="2"/>
</dbReference>
<dbReference type="EMBL" id="KB545351">
    <property type="protein sequence ID" value="EMP31449.1"/>
    <property type="molecule type" value="Genomic_DNA"/>
</dbReference>
<dbReference type="PROSITE" id="PS52031">
    <property type="entry name" value="GG_LECTIN"/>
    <property type="match status" value="1"/>
</dbReference>
<dbReference type="GO" id="GO:0031623">
    <property type="term" value="P:receptor internalization"/>
    <property type="evidence" value="ECO:0007669"/>
    <property type="project" value="TreeGrafter"/>
</dbReference>
<evidence type="ECO:0000256" key="8">
    <source>
        <dbReference type="SAM" id="SignalP"/>
    </source>
</evidence>
<evidence type="ECO:0000259" key="10">
    <source>
        <dbReference type="PROSITE" id="PS51718"/>
    </source>
</evidence>
<feature type="domain" description="Dynamin-type G" evidence="10">
    <location>
        <begin position="231"/>
        <end position="504"/>
    </location>
</feature>
<dbReference type="InterPro" id="IPR022812">
    <property type="entry name" value="Dynamin"/>
</dbReference>
<dbReference type="FunFam" id="3.40.50.300:FF:000621">
    <property type="entry name" value="Interferon-induced GTP-binding protein Mx1"/>
    <property type="match status" value="2"/>
</dbReference>
<keyword evidence="8" id="KW-0732">Signal</keyword>
<dbReference type="InterPro" id="IPR020850">
    <property type="entry name" value="GED_dom"/>
</dbReference>
<dbReference type="SMART" id="SM00053">
    <property type="entry name" value="DYNc"/>
    <property type="match status" value="2"/>
</dbReference>